<dbReference type="SUPFAM" id="SSF55874">
    <property type="entry name" value="ATPase domain of HSP90 chaperone/DNA topoisomerase II/histidine kinase"/>
    <property type="match status" value="1"/>
</dbReference>
<dbReference type="Gene3D" id="1.10.287.130">
    <property type="match status" value="1"/>
</dbReference>
<dbReference type="eggNOG" id="arCOG06193">
    <property type="taxonomic scope" value="Archaea"/>
</dbReference>
<dbReference type="CDD" id="cd00130">
    <property type="entry name" value="PAS"/>
    <property type="match status" value="1"/>
</dbReference>
<dbReference type="CDD" id="cd00156">
    <property type="entry name" value="REC"/>
    <property type="match status" value="1"/>
</dbReference>
<dbReference type="PROSITE" id="PS50109">
    <property type="entry name" value="HIS_KIN"/>
    <property type="match status" value="1"/>
</dbReference>
<dbReference type="Proteomes" id="UP000002457">
    <property type="component" value="Chromosome"/>
</dbReference>
<dbReference type="SUPFAM" id="SSF52172">
    <property type="entry name" value="CheY-like"/>
    <property type="match status" value="1"/>
</dbReference>
<dbReference type="STRING" id="521011.Mpal_1520"/>
<dbReference type="EMBL" id="CP001338">
    <property type="protein sequence ID" value="ACL16834.1"/>
    <property type="molecule type" value="Genomic_DNA"/>
</dbReference>
<dbReference type="HOGENOM" id="CLU_000445_114_58_2"/>
<dbReference type="SUPFAM" id="SSF55785">
    <property type="entry name" value="PYP-like sensor domain (PAS domain)"/>
    <property type="match status" value="1"/>
</dbReference>
<dbReference type="Pfam" id="PF02518">
    <property type="entry name" value="HATPase_c"/>
    <property type="match status" value="1"/>
</dbReference>
<organism evidence="2 3">
    <name type="scientific">Methanosphaerula palustris (strain ATCC BAA-1556 / DSM 19958 / E1-9c)</name>
    <dbReference type="NCBI Taxonomy" id="521011"/>
    <lineage>
        <taxon>Archaea</taxon>
        <taxon>Methanobacteriati</taxon>
        <taxon>Methanobacteriota</taxon>
        <taxon>Stenosarchaea group</taxon>
        <taxon>Methanomicrobia</taxon>
        <taxon>Methanomicrobiales</taxon>
        <taxon>Methanoregulaceae</taxon>
        <taxon>Methanosphaerula</taxon>
    </lineage>
</organism>
<reference evidence="2 3" key="1">
    <citation type="journal article" date="2015" name="Genome Announc.">
        <title>Complete Genome Sequence of Methanosphaerula palustris E1-9CT, a Hydrogenotrophic Methanogen Isolated from a Minerotrophic Fen Peatland.</title>
        <authorList>
            <person name="Cadillo-Quiroz H."/>
            <person name="Browne P."/>
            <person name="Kyrpides N."/>
            <person name="Woyke T."/>
            <person name="Goodwin L."/>
            <person name="Detter C."/>
            <person name="Yavitt J.B."/>
            <person name="Zinder S.H."/>
        </authorList>
    </citation>
    <scope>NUCLEOTIDE SEQUENCE [LARGE SCALE GENOMIC DNA]</scope>
    <source>
        <strain evidence="3">ATCC BAA-1556 / DSM 19958 / E1-9c</strain>
    </source>
</reference>
<feature type="domain" description="Histidine kinase" evidence="1">
    <location>
        <begin position="335"/>
        <end position="433"/>
    </location>
</feature>
<dbReference type="OrthoDB" id="8127at2157"/>
<dbReference type="InterPro" id="IPR005467">
    <property type="entry name" value="His_kinase_dom"/>
</dbReference>
<dbReference type="SMART" id="SM00091">
    <property type="entry name" value="PAS"/>
    <property type="match status" value="1"/>
</dbReference>
<protein>
    <submittedName>
        <fullName evidence="2">Multi-sensor signal transduction histidine kinase</fullName>
    </submittedName>
</protein>
<sequence>MDRNPIWVVLDKDDPVETEEFQEMLSEGDRSLYEIVHVGRLNEALKNLRERGYDTILLDLSVSDPDGLNNRSKIRTGAEQIPMIGVSGLEEGETTIHNTHEDAELIFNAIHEPLVILDTGKIIHSANQSFYLQFHLEPGQTEGRSILDLADAEWKIPDPLILIEQIMDPGRSLNGFELKHTFPAIGQRVMLLNARSLPSSSGQPDLLLLSFLDITEQTRAQEAVRQANKKLNLLNSITRHDILNHLTVILGYLEILDGMGPSMINPEYISRIEAASTAIKKQIQFTAEYQDIGASPPHWHRLQDVIWRAGGNPRRSGITLKTQLDNLEIYADALLERVFANLFENSLVHGATVTEISISSLPDEDGMLLVVEDDGQGVPEALKEKIFSMGYGSSTGYGLFLIREILDMTGITIRENGTPGAGARFEMKIPLENYRMPQG</sequence>
<dbReference type="Gene3D" id="3.30.565.10">
    <property type="entry name" value="Histidine kinase-like ATPase, C-terminal domain"/>
    <property type="match status" value="1"/>
</dbReference>
<keyword evidence="2" id="KW-0808">Transferase</keyword>
<dbReference type="Gene3D" id="3.30.450.20">
    <property type="entry name" value="PAS domain"/>
    <property type="match status" value="1"/>
</dbReference>
<dbReference type="InterPro" id="IPR035965">
    <property type="entry name" value="PAS-like_dom_sf"/>
</dbReference>
<dbReference type="InterPro" id="IPR003594">
    <property type="entry name" value="HATPase_dom"/>
</dbReference>
<name>B8GIM1_METPE</name>
<dbReference type="PRINTS" id="PR00344">
    <property type="entry name" value="BCTRLSENSOR"/>
</dbReference>
<dbReference type="InterPro" id="IPR011006">
    <property type="entry name" value="CheY-like_superfamily"/>
</dbReference>
<dbReference type="Gene3D" id="3.40.50.2300">
    <property type="match status" value="1"/>
</dbReference>
<dbReference type="InterPro" id="IPR036890">
    <property type="entry name" value="HATPase_C_sf"/>
</dbReference>
<accession>B8GIM1</accession>
<dbReference type="InterPro" id="IPR004358">
    <property type="entry name" value="Sig_transdc_His_kin-like_C"/>
</dbReference>
<dbReference type="AlphaFoldDB" id="B8GIM1"/>
<dbReference type="PANTHER" id="PTHR43065:SF42">
    <property type="entry name" value="TWO-COMPONENT SENSOR PPRA"/>
    <property type="match status" value="1"/>
</dbReference>
<proteinExistence type="predicted"/>
<gene>
    <name evidence="2" type="ordered locus">Mpal_1520</name>
</gene>
<dbReference type="KEGG" id="mpl:Mpal_1520"/>
<evidence type="ECO:0000313" key="2">
    <source>
        <dbReference type="EMBL" id="ACL16834.1"/>
    </source>
</evidence>
<evidence type="ECO:0000313" key="3">
    <source>
        <dbReference type="Proteomes" id="UP000002457"/>
    </source>
</evidence>
<dbReference type="PANTHER" id="PTHR43065">
    <property type="entry name" value="SENSOR HISTIDINE KINASE"/>
    <property type="match status" value="1"/>
</dbReference>
<dbReference type="GO" id="GO:0016301">
    <property type="term" value="F:kinase activity"/>
    <property type="evidence" value="ECO:0007669"/>
    <property type="project" value="UniProtKB-KW"/>
</dbReference>
<dbReference type="InterPro" id="IPR013656">
    <property type="entry name" value="PAS_4"/>
</dbReference>
<dbReference type="InterPro" id="IPR000014">
    <property type="entry name" value="PAS"/>
</dbReference>
<keyword evidence="3" id="KW-1185">Reference proteome</keyword>
<evidence type="ECO:0000259" key="1">
    <source>
        <dbReference type="PROSITE" id="PS50109"/>
    </source>
</evidence>
<dbReference type="Pfam" id="PF08448">
    <property type="entry name" value="PAS_4"/>
    <property type="match status" value="1"/>
</dbReference>
<keyword evidence="2" id="KW-0418">Kinase</keyword>
<dbReference type="SMART" id="SM00387">
    <property type="entry name" value="HATPase_c"/>
    <property type="match status" value="1"/>
</dbReference>
<dbReference type="GeneID" id="25394165"/>
<dbReference type="RefSeq" id="WP_012618153.1">
    <property type="nucleotide sequence ID" value="NC_011832.1"/>
</dbReference>